<keyword evidence="1" id="KW-0812">Transmembrane</keyword>
<name>A0ABY7TTP0_9SPHN</name>
<keyword evidence="1" id="KW-1133">Transmembrane helix</keyword>
<organism evidence="2 3">
    <name type="scientific">Novosphingobium humi</name>
    <dbReference type="NCBI Taxonomy" id="2282397"/>
    <lineage>
        <taxon>Bacteria</taxon>
        <taxon>Pseudomonadati</taxon>
        <taxon>Pseudomonadota</taxon>
        <taxon>Alphaproteobacteria</taxon>
        <taxon>Sphingomonadales</taxon>
        <taxon>Sphingomonadaceae</taxon>
        <taxon>Novosphingobium</taxon>
    </lineage>
</organism>
<dbReference type="EMBL" id="CP117417">
    <property type="protein sequence ID" value="WCT76592.1"/>
    <property type="molecule type" value="Genomic_DNA"/>
</dbReference>
<accession>A0ABY7TTP0</accession>
<dbReference type="RefSeq" id="WP_273617007.1">
    <property type="nucleotide sequence ID" value="NZ_CP103868.1"/>
</dbReference>
<gene>
    <name evidence="2" type="ORF">PQ457_11675</name>
</gene>
<evidence type="ECO:0000313" key="3">
    <source>
        <dbReference type="Proteomes" id="UP001218231"/>
    </source>
</evidence>
<proteinExistence type="predicted"/>
<keyword evidence="3" id="KW-1185">Reference proteome</keyword>
<sequence>MADMPLRGKKRRRSGHGAVADVAFDGHHDWMKRCNRIILKFLIGGLVLLITFPFWGMGPAVFLDSKRTVLSSARSPDGQRTAQVERLIVGGVPNIVVTVRASWLPDWYLAGCAAISHYRDARTSVAWNSNDALTVTHTDERRFWRTDGAPFHLGACDNLSVLLRDEDT</sequence>
<dbReference type="Proteomes" id="UP001218231">
    <property type="component" value="Chromosome"/>
</dbReference>
<keyword evidence="1" id="KW-0472">Membrane</keyword>
<protein>
    <submittedName>
        <fullName evidence="2">Uncharacterized protein</fullName>
    </submittedName>
</protein>
<evidence type="ECO:0000256" key="1">
    <source>
        <dbReference type="SAM" id="Phobius"/>
    </source>
</evidence>
<evidence type="ECO:0000313" key="2">
    <source>
        <dbReference type="EMBL" id="WCT76592.1"/>
    </source>
</evidence>
<feature type="transmembrane region" description="Helical" evidence="1">
    <location>
        <begin position="37"/>
        <end position="57"/>
    </location>
</feature>
<reference evidence="2 3" key="1">
    <citation type="submission" date="2023-02" db="EMBL/GenBank/DDBJ databases">
        <title>Genome sequence of Novosphingobium humi KACC 19094.</title>
        <authorList>
            <person name="Kim S."/>
            <person name="Heo J."/>
            <person name="Kwon S.-W."/>
        </authorList>
    </citation>
    <scope>NUCLEOTIDE SEQUENCE [LARGE SCALE GENOMIC DNA]</scope>
    <source>
        <strain evidence="2 3">KACC 19094</strain>
    </source>
</reference>